<feature type="chain" id="PRO_5003211422" description="Extra-cytoplasmic solute receptor" evidence="2">
    <location>
        <begin position="23"/>
        <end position="318"/>
    </location>
</feature>
<evidence type="ECO:0000256" key="1">
    <source>
        <dbReference type="ARBA" id="ARBA00006987"/>
    </source>
</evidence>
<evidence type="ECO:0008006" key="5">
    <source>
        <dbReference type="Google" id="ProtNLM"/>
    </source>
</evidence>
<evidence type="ECO:0000313" key="3">
    <source>
        <dbReference type="EMBL" id="ADU61422.1"/>
    </source>
</evidence>
<protein>
    <recommendedName>
        <fullName evidence="5">Extra-cytoplasmic solute receptor</fullName>
    </recommendedName>
</protein>
<dbReference type="AlphaFoldDB" id="E6VX16"/>
<organism evidence="3 4">
    <name type="scientific">Pseudodesulfovibrio aespoeensis (strain ATCC 700646 / DSM 10631 / Aspo-2)</name>
    <name type="common">Desulfovibrio aespoeensis</name>
    <dbReference type="NCBI Taxonomy" id="643562"/>
    <lineage>
        <taxon>Bacteria</taxon>
        <taxon>Pseudomonadati</taxon>
        <taxon>Thermodesulfobacteriota</taxon>
        <taxon>Desulfovibrionia</taxon>
        <taxon>Desulfovibrionales</taxon>
        <taxon>Desulfovibrionaceae</taxon>
    </lineage>
</organism>
<dbReference type="PANTHER" id="PTHR42928">
    <property type="entry name" value="TRICARBOXYLATE-BINDING PROTEIN"/>
    <property type="match status" value="1"/>
</dbReference>
<keyword evidence="4" id="KW-1185">Reference proteome</keyword>
<evidence type="ECO:0000256" key="2">
    <source>
        <dbReference type="SAM" id="SignalP"/>
    </source>
</evidence>
<keyword evidence="2" id="KW-0732">Signal</keyword>
<dbReference type="PANTHER" id="PTHR42928:SF5">
    <property type="entry name" value="BLR1237 PROTEIN"/>
    <property type="match status" value="1"/>
</dbReference>
<dbReference type="CDD" id="cd07012">
    <property type="entry name" value="PBP2_Bug_TTT"/>
    <property type="match status" value="1"/>
</dbReference>
<accession>E6VX16</accession>
<dbReference type="RefSeq" id="WP_013513359.1">
    <property type="nucleotide sequence ID" value="NC_014844.1"/>
</dbReference>
<dbReference type="Pfam" id="PF03401">
    <property type="entry name" value="TctC"/>
    <property type="match status" value="1"/>
</dbReference>
<comment type="similarity">
    <text evidence="1">Belongs to the UPF0065 (bug) family.</text>
</comment>
<dbReference type="HOGENOM" id="CLU_045683_1_1_7"/>
<dbReference type="Gene3D" id="3.40.190.150">
    <property type="entry name" value="Bordetella uptake gene, domain 1"/>
    <property type="match status" value="1"/>
</dbReference>
<dbReference type="InterPro" id="IPR042100">
    <property type="entry name" value="Bug_dom1"/>
</dbReference>
<sequence length="318" mass="34296" precursor="true">MRKGLMLIILALLCATVVPAFAAGYPEKAIQVVVPWKPGGGSDISARIIGDHMKNLLPQPLVVSNIDGAAGLNGALQVYKARPDGYTVLWEHPGNLAVAPMVTKARFSWQDFEPVAITAMGDTALIVPGDSPFKTAAEAFDAIKANPGKYRWTLALNAVSHFTFLNISHAVGGLKPMFIPASGDKGRIVSLLGKNSDITTVGYASVVPYLESGDLRILAMANSQRSPFAPNVPTLKEQGVDASYDFLYSVFAPKGTPKESIAILTDAFKKALTDPTTIEALRQQNLIPFYKNPEEMRALWQAEADLYKKLALENGLIK</sequence>
<dbReference type="Proteomes" id="UP000002191">
    <property type="component" value="Chromosome"/>
</dbReference>
<dbReference type="Gene3D" id="3.40.190.10">
    <property type="entry name" value="Periplasmic binding protein-like II"/>
    <property type="match status" value="1"/>
</dbReference>
<proteinExistence type="inferred from homology"/>
<reference evidence="4" key="1">
    <citation type="submission" date="2010-12" db="EMBL/GenBank/DDBJ databases">
        <title>Complete sequence of Desulfovibrio aespoeensis Aspo-2.</title>
        <authorList>
            <consortium name="US DOE Joint Genome Institute"/>
            <person name="Lucas S."/>
            <person name="Copeland A."/>
            <person name="Lapidus A."/>
            <person name="Cheng J.-F."/>
            <person name="Goodwin L."/>
            <person name="Pitluck S."/>
            <person name="Chertkov O."/>
            <person name="Misra M."/>
            <person name="Detter J.C."/>
            <person name="Han C."/>
            <person name="Tapia R."/>
            <person name="Land M."/>
            <person name="Hauser L."/>
            <person name="Kyrpides N."/>
            <person name="Ivanova N."/>
            <person name="Ovchinnikova G."/>
            <person name="Pedersen K."/>
            <person name="Jagevall S."/>
            <person name="Hazen T."/>
            <person name="Woyke T."/>
        </authorList>
    </citation>
    <scope>NUCLEOTIDE SEQUENCE [LARGE SCALE GENOMIC DNA]</scope>
    <source>
        <strain evidence="4">ATCC 700646 / DSM 10631 / Aspo-2</strain>
    </source>
</reference>
<dbReference type="KEGG" id="das:Daes_0397"/>
<gene>
    <name evidence="3" type="ordered locus">Daes_0397</name>
</gene>
<dbReference type="OrthoDB" id="8677378at2"/>
<dbReference type="PIRSF" id="PIRSF017082">
    <property type="entry name" value="YflP"/>
    <property type="match status" value="1"/>
</dbReference>
<dbReference type="STRING" id="643562.Daes_0397"/>
<dbReference type="SUPFAM" id="SSF53850">
    <property type="entry name" value="Periplasmic binding protein-like II"/>
    <property type="match status" value="1"/>
</dbReference>
<dbReference type="InterPro" id="IPR005064">
    <property type="entry name" value="BUG"/>
</dbReference>
<name>E6VX16_PSEA9</name>
<evidence type="ECO:0000313" key="4">
    <source>
        <dbReference type="Proteomes" id="UP000002191"/>
    </source>
</evidence>
<feature type="signal peptide" evidence="2">
    <location>
        <begin position="1"/>
        <end position="22"/>
    </location>
</feature>
<reference evidence="3 4" key="2">
    <citation type="journal article" date="2014" name="Genome Announc.">
        <title>Complete Genome Sequence of the Subsurface, Mesophilic Sulfate-Reducing Bacterium Desulfovibrio aespoeensis Aspo-2.</title>
        <authorList>
            <person name="Pedersen K."/>
            <person name="Bengtsson A."/>
            <person name="Edlund J."/>
            <person name="Rabe L."/>
            <person name="Hazen T."/>
            <person name="Chakraborty R."/>
            <person name="Goodwin L."/>
            <person name="Shapiro N."/>
        </authorList>
    </citation>
    <scope>NUCLEOTIDE SEQUENCE [LARGE SCALE GENOMIC DNA]</scope>
    <source>
        <strain evidence="4">ATCC 700646 / DSM 10631 / Aspo-2</strain>
    </source>
</reference>
<dbReference type="eggNOG" id="COG3181">
    <property type="taxonomic scope" value="Bacteria"/>
</dbReference>
<dbReference type="EMBL" id="CP002431">
    <property type="protein sequence ID" value="ADU61422.1"/>
    <property type="molecule type" value="Genomic_DNA"/>
</dbReference>